<feature type="domain" description="Phage tail tape measure protein" evidence="3">
    <location>
        <begin position="100"/>
        <end position="305"/>
    </location>
</feature>
<evidence type="ECO:0000256" key="1">
    <source>
        <dbReference type="ARBA" id="ARBA00022612"/>
    </source>
</evidence>
<reference evidence="4" key="1">
    <citation type="submission" date="2016-10" db="EMBL/GenBank/DDBJ databases">
        <authorList>
            <person name="Varghese N."/>
        </authorList>
    </citation>
    <scope>NUCLEOTIDE SEQUENCE</scope>
</reference>
<protein>
    <submittedName>
        <fullName evidence="4">Putative tail tape measure protein</fullName>
    </submittedName>
</protein>
<organism evidence="4">
    <name type="scientific">uncultured virus</name>
    <dbReference type="NCBI Taxonomy" id="340016"/>
    <lineage>
        <taxon>Viruses</taxon>
        <taxon>environmental samples</taxon>
    </lineage>
</organism>
<dbReference type="EMBL" id="KY052856">
    <property type="protein sequence ID" value="ASF00793.1"/>
    <property type="molecule type" value="Genomic_DNA"/>
</dbReference>
<name>A0A218MNE2_9VIRU</name>
<keyword evidence="2" id="KW-0472">Membrane</keyword>
<keyword evidence="2" id="KW-1133">Transmembrane helix</keyword>
<keyword evidence="2" id="KW-0812">Transmembrane</keyword>
<dbReference type="PANTHER" id="PTHR37813">
    <property type="entry name" value="FELS-2 PROPHAGE PROTEIN"/>
    <property type="match status" value="1"/>
</dbReference>
<accession>A0A218MNE2</accession>
<keyword evidence="1" id="KW-1188">Viral release from host cell</keyword>
<evidence type="ECO:0000256" key="2">
    <source>
        <dbReference type="SAM" id="Phobius"/>
    </source>
</evidence>
<feature type="transmembrane region" description="Helical" evidence="2">
    <location>
        <begin position="594"/>
        <end position="617"/>
    </location>
</feature>
<evidence type="ECO:0000313" key="4">
    <source>
        <dbReference type="EMBL" id="ASF00793.1"/>
    </source>
</evidence>
<evidence type="ECO:0000259" key="3">
    <source>
        <dbReference type="Pfam" id="PF10145"/>
    </source>
</evidence>
<sequence length="688" mass="73434">MFGNSSSVVDIGISMSLRDQFTTPAGNIGRAWHNMMNGITQTAYNAQTSFANTVAMSMNVLKSLESAFEYSAKVQDNSFLTTKMINDGLDHQKELLEQAQAINLRNPLTAMDITSGQKFMAMAGMGFEQIKGAVEPAAQLAAIFNMPMGQKGGTADLMTNIMSMYNLDPSKAKSVADVLGVGVTSANTSMEDLAQAIKYSGATARMAGMNIKEHVAAIGVLGNSGIQGSMAGTAISNAINMFNKAISGTSKGGAKVLKALGLDKDTLTDAQGKLIPIAKLVQLISEKTRGMSSVDQYQVYFNLFGQRGIRAMYSLVQDYEHNNKFAEIMGKLNTSEGWSEKTMEEKMETPLGAIQMMSSAFENLKVTGGAVLAKVFVPLMHLAGNFFTTINNFSKSGLGKILIQGLTLLTMFKGIRALFGFFVIGMKNITSTMRSTNTASNLFKTNMGASNIAASQMEIHLRNCMLLLNRMAVVQGLSTGIGMVGKRGNLMPLRDGYTTELDKNGRLRYRVAKGFTSANGKPGGTFVSPEEALMMGAAMGSNRPPTPTQNPHGKSPLFRSLKNFLPKSLSSYVAAPLAKVGSGIANIASKGLGFLMGPWGFGLSLGISFIPSILDFLKGDSNSKEQQIKSAEQRQAQRDAELVRAIANGKAASISIDLNGSNVGTFSDGDKASVDLGGPQFEMNDYGM</sequence>
<proteinExistence type="predicted"/>
<feature type="transmembrane region" description="Helical" evidence="2">
    <location>
        <begin position="401"/>
        <end position="424"/>
    </location>
</feature>
<dbReference type="Pfam" id="PF10145">
    <property type="entry name" value="PhageMin_Tail"/>
    <property type="match status" value="1"/>
</dbReference>
<reference evidence="4" key="2">
    <citation type="journal article" date="2017" name="Nat. Commun.">
        <title>Single-virus genomics reveals hidden cosmopolitan and abundant viruses.</title>
        <authorList>
            <person name="Martinez-Hernandez F."/>
            <person name="Fornas O."/>
            <person name="Lluesma Gomez M."/>
            <person name="Bolduc B."/>
            <person name="de la Cruz Pena M.J."/>
            <person name="Martinez J.M."/>
            <person name="Anton J."/>
            <person name="Gasol J.M."/>
            <person name="Rosselli R."/>
            <person name="Rodriguez-Valera F."/>
            <person name="Sullivan M.B."/>
            <person name="Acinas S.G."/>
            <person name="Martinez-Garcia M."/>
        </authorList>
    </citation>
    <scope>NUCLEOTIDE SEQUENCE</scope>
</reference>
<dbReference type="NCBIfam" id="TIGR01760">
    <property type="entry name" value="tape_meas_TP901"/>
    <property type="match status" value="1"/>
</dbReference>
<dbReference type="InterPro" id="IPR010090">
    <property type="entry name" value="Phage_tape_meas"/>
</dbReference>
<dbReference type="PANTHER" id="PTHR37813:SF1">
    <property type="entry name" value="FELS-2 PROPHAGE PROTEIN"/>
    <property type="match status" value="1"/>
</dbReference>